<evidence type="ECO:0000313" key="5">
    <source>
        <dbReference type="Proteomes" id="UP000483261"/>
    </source>
</evidence>
<feature type="chain" id="PRO_5026707757" evidence="2">
    <location>
        <begin position="25"/>
        <end position="568"/>
    </location>
</feature>
<accession>A0A6M1R1G7</accession>
<evidence type="ECO:0000259" key="3">
    <source>
        <dbReference type="Pfam" id="PF00496"/>
    </source>
</evidence>
<evidence type="ECO:0000256" key="2">
    <source>
        <dbReference type="SAM" id="SignalP"/>
    </source>
</evidence>
<keyword evidence="2" id="KW-0732">Signal</keyword>
<dbReference type="GO" id="GO:1904680">
    <property type="term" value="F:peptide transmembrane transporter activity"/>
    <property type="evidence" value="ECO:0007669"/>
    <property type="project" value="TreeGrafter"/>
</dbReference>
<proteinExistence type="predicted"/>
<gene>
    <name evidence="4" type="ORF">G5C66_13865</name>
</gene>
<dbReference type="Proteomes" id="UP000483261">
    <property type="component" value="Unassembled WGS sequence"/>
</dbReference>
<protein>
    <submittedName>
        <fullName evidence="4">ABC transporter substrate-binding protein</fullName>
    </submittedName>
</protein>
<dbReference type="GO" id="GO:0043190">
    <property type="term" value="C:ATP-binding cassette (ABC) transporter complex"/>
    <property type="evidence" value="ECO:0007669"/>
    <property type="project" value="InterPro"/>
</dbReference>
<evidence type="ECO:0000313" key="4">
    <source>
        <dbReference type="EMBL" id="NGN93826.1"/>
    </source>
</evidence>
<dbReference type="AlphaFoldDB" id="A0A6M1R1G7"/>
<dbReference type="GO" id="GO:0015833">
    <property type="term" value="P:peptide transport"/>
    <property type="evidence" value="ECO:0007669"/>
    <property type="project" value="TreeGrafter"/>
</dbReference>
<dbReference type="PIRSF" id="PIRSF002741">
    <property type="entry name" value="MppA"/>
    <property type="match status" value="1"/>
</dbReference>
<dbReference type="InterPro" id="IPR000914">
    <property type="entry name" value="SBP_5_dom"/>
</dbReference>
<name>A0A6M1R1G7_9ACTN</name>
<comment type="caution">
    <text evidence="4">The sequence shown here is derived from an EMBL/GenBank/DDBJ whole genome shotgun (WGS) entry which is preliminary data.</text>
</comment>
<feature type="signal peptide" evidence="2">
    <location>
        <begin position="1"/>
        <end position="24"/>
    </location>
</feature>
<feature type="region of interest" description="Disordered" evidence="1">
    <location>
        <begin position="74"/>
        <end position="100"/>
    </location>
</feature>
<organism evidence="4 5">
    <name type="scientific">Nocardioides turkmenicus</name>
    <dbReference type="NCBI Taxonomy" id="2711220"/>
    <lineage>
        <taxon>Bacteria</taxon>
        <taxon>Bacillati</taxon>
        <taxon>Actinomycetota</taxon>
        <taxon>Actinomycetes</taxon>
        <taxon>Propionibacteriales</taxon>
        <taxon>Nocardioidaceae</taxon>
        <taxon>Nocardioides</taxon>
    </lineage>
</organism>
<dbReference type="CDD" id="cd08506">
    <property type="entry name" value="PBP2_clavulanate_OppA2"/>
    <property type="match status" value="1"/>
</dbReference>
<dbReference type="Gene3D" id="3.40.190.10">
    <property type="entry name" value="Periplasmic binding protein-like II"/>
    <property type="match status" value="1"/>
</dbReference>
<dbReference type="PANTHER" id="PTHR30290:SF83">
    <property type="entry name" value="ABC TRANSPORTER SUBSTRATE-BINDING PROTEIN"/>
    <property type="match status" value="1"/>
</dbReference>
<dbReference type="EMBL" id="JAALAA010000010">
    <property type="protein sequence ID" value="NGN93826.1"/>
    <property type="molecule type" value="Genomic_DNA"/>
</dbReference>
<evidence type="ECO:0000256" key="1">
    <source>
        <dbReference type="SAM" id="MobiDB-lite"/>
    </source>
</evidence>
<dbReference type="Pfam" id="PF00496">
    <property type="entry name" value="SBP_bac_5"/>
    <property type="match status" value="1"/>
</dbReference>
<keyword evidence="5" id="KW-1185">Reference proteome</keyword>
<dbReference type="GO" id="GO:0042597">
    <property type="term" value="C:periplasmic space"/>
    <property type="evidence" value="ECO:0007669"/>
    <property type="project" value="UniProtKB-ARBA"/>
</dbReference>
<dbReference type="SUPFAM" id="SSF53850">
    <property type="entry name" value="Periplasmic binding protein-like II"/>
    <property type="match status" value="1"/>
</dbReference>
<feature type="domain" description="Solute-binding protein family 5" evidence="3">
    <location>
        <begin position="87"/>
        <end position="479"/>
    </location>
</feature>
<dbReference type="RefSeq" id="WP_165111547.1">
    <property type="nucleotide sequence ID" value="NZ_JAALAA010000010.1"/>
</dbReference>
<sequence length="568" mass="61471">MLKKRAKYVAVSAAGVLGLSLGLAACGGGDGGGSGSGKTLTIVAEDPVDHLDPQRIYVGETISHTTRLVYRKLLSPPSSTDPKVSSKPIPDLATDEGTSTDGAKTWSFTIKDGVKWEDGSDITCEDFAYGASRNFAADELTGGPGFYLTAKLALKGEYPGPYAATPEQQADFDQAVSCDGKTITYKFKSPWPDFPLAISSLHMMDPYKKSFDKGAKNDDKIFSNGPYKVESWNAQKGGTLVRNEHYDPETDDKSLREALPDKIVWKFGEKATTTYEKLFSDSPDSQTTIVSGSRVPPEFYPRLTEAGVKDRYVQVQSPYVDYLVPNQNQMKDKNVRKALALATDVESWIAAGGGEKAYTPADSIVNPAVPGYVPNPAYKDRNLKGDPAAAKKMLADAGVKTPYPITFSYPQSDTADKQAAALVEGWEAAGFKVTLDPLGDVYYSNIQKPSNKADVIWGGWGADWGSAMTVTAALFDSRQIEKTTNGQNYGNYKNPAVDKLFDQAANSATIEEQNKFLQEADAALGEDVAYIPLEIATFNWVYGSKVKNFVTTDASSSYPDLAGIDVED</sequence>
<dbReference type="PANTHER" id="PTHR30290">
    <property type="entry name" value="PERIPLASMIC BINDING COMPONENT OF ABC TRANSPORTER"/>
    <property type="match status" value="1"/>
</dbReference>
<dbReference type="PROSITE" id="PS51257">
    <property type="entry name" value="PROKAR_LIPOPROTEIN"/>
    <property type="match status" value="1"/>
</dbReference>
<reference evidence="4 5" key="1">
    <citation type="submission" date="2020-02" db="EMBL/GenBank/DDBJ databases">
        <title>Whole-genome analyses of novel actinobacteria.</title>
        <authorList>
            <person name="Sahin N."/>
        </authorList>
    </citation>
    <scope>NUCLEOTIDE SEQUENCE [LARGE SCALE GENOMIC DNA]</scope>
    <source>
        <strain evidence="4 5">KC13</strain>
    </source>
</reference>
<dbReference type="InterPro" id="IPR030678">
    <property type="entry name" value="Peptide/Ni-bd"/>
</dbReference>
<dbReference type="Gene3D" id="3.10.105.10">
    <property type="entry name" value="Dipeptide-binding Protein, Domain 3"/>
    <property type="match status" value="1"/>
</dbReference>
<dbReference type="InterPro" id="IPR039424">
    <property type="entry name" value="SBP_5"/>
</dbReference>